<gene>
    <name evidence="2" type="ordered locus">Sde_0434</name>
</gene>
<accession>Q21NN1</accession>
<sequence length="200" mass="22914">MQLVVSHNKTLKHRSGLRPPLDAQSSACLCICFANYCTSQLHFVRRLALRYVPKEFTLKMKIIFFILVIFSSVDLLANESYVERWTMSNGLECSITFDSSHELRLSTHWDGNGDPPIKISEAKKIVSDWVANEYQGKVSEEIVRYSLSSYRAEGFKTNQWLYNISFVKFRGGEPDPDFNENIVVLMDGSTLSKRCRIKGT</sequence>
<evidence type="ECO:0000313" key="3">
    <source>
        <dbReference type="Proteomes" id="UP000001947"/>
    </source>
</evidence>
<dbReference type="Proteomes" id="UP000001947">
    <property type="component" value="Chromosome"/>
</dbReference>
<organism evidence="2 3">
    <name type="scientific">Saccharophagus degradans (strain 2-40 / ATCC 43961 / DSM 17024)</name>
    <dbReference type="NCBI Taxonomy" id="203122"/>
    <lineage>
        <taxon>Bacteria</taxon>
        <taxon>Pseudomonadati</taxon>
        <taxon>Pseudomonadota</taxon>
        <taxon>Gammaproteobacteria</taxon>
        <taxon>Cellvibrionales</taxon>
        <taxon>Cellvibrionaceae</taxon>
        <taxon>Saccharophagus</taxon>
    </lineage>
</organism>
<protein>
    <submittedName>
        <fullName evidence="2">Uncharacterized protein</fullName>
    </submittedName>
</protein>
<dbReference type="KEGG" id="sde:Sde_0434"/>
<dbReference type="HOGENOM" id="CLU_118116_0_0_6"/>
<dbReference type="AlphaFoldDB" id="Q21NN1"/>
<keyword evidence="3" id="KW-1185">Reference proteome</keyword>
<reference evidence="2 3" key="1">
    <citation type="journal article" date="2008" name="PLoS Genet.">
        <title>Complete genome sequence of the complex carbohydrate-degrading marine bacterium, Saccharophagus degradans strain 2-40 T.</title>
        <authorList>
            <person name="Weiner R.M."/>
            <person name="Taylor L.E.II."/>
            <person name="Henrissat B."/>
            <person name="Hauser L."/>
            <person name="Land M."/>
            <person name="Coutinho P.M."/>
            <person name="Rancurel C."/>
            <person name="Saunders E.H."/>
            <person name="Longmire A.G."/>
            <person name="Zhang H."/>
            <person name="Bayer E.A."/>
            <person name="Gilbert H.J."/>
            <person name="Larimer F."/>
            <person name="Zhulin I.B."/>
            <person name="Ekborg N.A."/>
            <person name="Lamed R."/>
            <person name="Richardson P.M."/>
            <person name="Borovok I."/>
            <person name="Hutcheson S."/>
        </authorList>
    </citation>
    <scope>NUCLEOTIDE SEQUENCE [LARGE SCALE GENOMIC DNA]</scope>
    <source>
        <strain evidence="3">2-40 / ATCC 43961 / DSM 17024</strain>
    </source>
</reference>
<name>Q21NN1_SACD2</name>
<proteinExistence type="predicted"/>
<dbReference type="eggNOG" id="COG2849">
    <property type="taxonomic scope" value="Bacteria"/>
</dbReference>
<feature type="region of interest" description="Disordered" evidence="1">
    <location>
        <begin position="1"/>
        <end position="20"/>
    </location>
</feature>
<evidence type="ECO:0000256" key="1">
    <source>
        <dbReference type="SAM" id="MobiDB-lite"/>
    </source>
</evidence>
<evidence type="ECO:0000313" key="2">
    <source>
        <dbReference type="EMBL" id="ABD79698.1"/>
    </source>
</evidence>
<dbReference type="EMBL" id="CP000282">
    <property type="protein sequence ID" value="ABD79698.1"/>
    <property type="molecule type" value="Genomic_DNA"/>
</dbReference>